<dbReference type="InterPro" id="IPR008030">
    <property type="entry name" value="NmrA-like"/>
</dbReference>
<proteinExistence type="predicted"/>
<evidence type="ECO:0000259" key="1">
    <source>
        <dbReference type="Pfam" id="PF05368"/>
    </source>
</evidence>
<comment type="caution">
    <text evidence="2">The sequence shown here is derived from an EMBL/GenBank/DDBJ whole genome shotgun (WGS) entry which is preliminary data.</text>
</comment>
<evidence type="ECO:0000313" key="3">
    <source>
        <dbReference type="Proteomes" id="UP000248333"/>
    </source>
</evidence>
<evidence type="ECO:0000313" key="2">
    <source>
        <dbReference type="EMBL" id="PYC66143.1"/>
    </source>
</evidence>
<keyword evidence="3" id="KW-1185">Reference proteome</keyword>
<dbReference type="SUPFAM" id="SSF51735">
    <property type="entry name" value="NAD(P)-binding Rossmann-fold domains"/>
    <property type="match status" value="1"/>
</dbReference>
<dbReference type="InterPro" id="IPR036291">
    <property type="entry name" value="NAD(P)-bd_dom_sf"/>
</dbReference>
<dbReference type="AlphaFoldDB" id="A0A318NNC9"/>
<dbReference type="Proteomes" id="UP000248333">
    <property type="component" value="Unassembled WGS sequence"/>
</dbReference>
<gene>
    <name evidence="2" type="ORF">C7C45_25780</name>
</gene>
<dbReference type="Gene3D" id="3.40.50.720">
    <property type="entry name" value="NAD(P)-binding Rossmann-like Domain"/>
    <property type="match status" value="1"/>
</dbReference>
<dbReference type="PANTHER" id="PTHR43162:SF1">
    <property type="entry name" value="PRESTALK A DIFFERENTIATION PROTEIN A"/>
    <property type="match status" value="1"/>
</dbReference>
<dbReference type="Pfam" id="PF05368">
    <property type="entry name" value="NmrA"/>
    <property type="match status" value="1"/>
</dbReference>
<name>A0A318NNC9_9ACTN</name>
<protein>
    <recommendedName>
        <fullName evidence="1">NmrA-like domain-containing protein</fullName>
    </recommendedName>
</protein>
<organism evidence="2 3">
    <name type="scientific">Micromonospora arborensis</name>
    <dbReference type="NCBI Taxonomy" id="2116518"/>
    <lineage>
        <taxon>Bacteria</taxon>
        <taxon>Bacillati</taxon>
        <taxon>Actinomycetota</taxon>
        <taxon>Actinomycetes</taxon>
        <taxon>Micromonosporales</taxon>
        <taxon>Micromonosporaceae</taxon>
        <taxon>Micromonospora</taxon>
    </lineage>
</organism>
<sequence length="277" mass="28944">MKILVTGATGTVGGHIVRKLQGHEVVALVRDPSAAMPAGVTAVAGNLIDRDDVSRALEGVDRAFLILADDSGAVFAEAAAEAGLQLVVMLSSFTVDTPLRSGAANFVAAHHRAGEQALTKAGVPSAFLRAGGFDYNIVPWVAAARDDVVRLPYPDMRSPFVDPADIAASAVALLSAAEPTLGAYSITGPEVGSLREQVAEVNKVFGRSYVVQELGEEEAGIGFLDEMPEAVRTSFLEVFEGAGHLAPSDDVLRLTGVPARPFSAWLAENRGAFAVHQ</sequence>
<dbReference type="OrthoDB" id="3379105at2"/>
<dbReference type="EMBL" id="PYBV01000036">
    <property type="protein sequence ID" value="PYC66143.1"/>
    <property type="molecule type" value="Genomic_DNA"/>
</dbReference>
<feature type="domain" description="NmrA-like" evidence="1">
    <location>
        <begin position="2"/>
        <end position="243"/>
    </location>
</feature>
<dbReference type="RefSeq" id="WP_110566288.1">
    <property type="nucleotide sequence ID" value="NZ_PYBV01000036.1"/>
</dbReference>
<accession>A0A318NNC9</accession>
<dbReference type="InterPro" id="IPR051604">
    <property type="entry name" value="Ergot_Alk_Oxidoreductase"/>
</dbReference>
<reference evidence="2 3" key="1">
    <citation type="submission" date="2018-03" db="EMBL/GenBank/DDBJ databases">
        <title>Bioinformatic expansion and discovery of thiopeptide antibiotics.</title>
        <authorList>
            <person name="Schwalen C.J."/>
            <person name="Hudson G.A."/>
            <person name="Mitchell D.A."/>
        </authorList>
    </citation>
    <scope>NUCLEOTIDE SEQUENCE [LARGE SCALE GENOMIC DNA]</scope>
    <source>
        <strain evidence="2 3">NRRL 8041</strain>
    </source>
</reference>
<dbReference type="PANTHER" id="PTHR43162">
    <property type="match status" value="1"/>
</dbReference>